<gene>
    <name evidence="2" type="ORF">DICSQDRAFT_105906</name>
</gene>
<reference evidence="2 3" key="1">
    <citation type="journal article" date="2012" name="Science">
        <title>The Paleozoic origin of enzymatic lignin decomposition reconstructed from 31 fungal genomes.</title>
        <authorList>
            <person name="Floudas D."/>
            <person name="Binder M."/>
            <person name="Riley R."/>
            <person name="Barry K."/>
            <person name="Blanchette R.A."/>
            <person name="Henrissat B."/>
            <person name="Martinez A.T."/>
            <person name="Otillar R."/>
            <person name="Spatafora J.W."/>
            <person name="Yadav J.S."/>
            <person name="Aerts A."/>
            <person name="Benoit I."/>
            <person name="Boyd A."/>
            <person name="Carlson A."/>
            <person name="Copeland A."/>
            <person name="Coutinho P.M."/>
            <person name="de Vries R.P."/>
            <person name="Ferreira P."/>
            <person name="Findley K."/>
            <person name="Foster B."/>
            <person name="Gaskell J."/>
            <person name="Glotzer D."/>
            <person name="Gorecki P."/>
            <person name="Heitman J."/>
            <person name="Hesse C."/>
            <person name="Hori C."/>
            <person name="Igarashi K."/>
            <person name="Jurgens J.A."/>
            <person name="Kallen N."/>
            <person name="Kersten P."/>
            <person name="Kohler A."/>
            <person name="Kuees U."/>
            <person name="Kumar T.K.A."/>
            <person name="Kuo A."/>
            <person name="LaButti K."/>
            <person name="Larrondo L.F."/>
            <person name="Lindquist E."/>
            <person name="Ling A."/>
            <person name="Lombard V."/>
            <person name="Lucas S."/>
            <person name="Lundell T."/>
            <person name="Martin R."/>
            <person name="McLaughlin D.J."/>
            <person name="Morgenstern I."/>
            <person name="Morin E."/>
            <person name="Murat C."/>
            <person name="Nagy L.G."/>
            <person name="Nolan M."/>
            <person name="Ohm R.A."/>
            <person name="Patyshakuliyeva A."/>
            <person name="Rokas A."/>
            <person name="Ruiz-Duenas F.J."/>
            <person name="Sabat G."/>
            <person name="Salamov A."/>
            <person name="Samejima M."/>
            <person name="Schmutz J."/>
            <person name="Slot J.C."/>
            <person name="St John F."/>
            <person name="Stenlid J."/>
            <person name="Sun H."/>
            <person name="Sun S."/>
            <person name="Syed K."/>
            <person name="Tsang A."/>
            <person name="Wiebenga A."/>
            <person name="Young D."/>
            <person name="Pisabarro A."/>
            <person name="Eastwood D.C."/>
            <person name="Martin F."/>
            <person name="Cullen D."/>
            <person name="Grigoriev I.V."/>
            <person name="Hibbett D.S."/>
        </authorList>
    </citation>
    <scope>NUCLEOTIDE SEQUENCE [LARGE SCALE GENOMIC DNA]</scope>
    <source>
        <strain evidence="2 3">LYAD-421 SS1</strain>
    </source>
</reference>
<dbReference type="InterPro" id="IPR029063">
    <property type="entry name" value="SAM-dependent_MTases_sf"/>
</dbReference>
<dbReference type="RefSeq" id="XP_007365846.1">
    <property type="nucleotide sequence ID" value="XM_007365784.1"/>
</dbReference>
<feature type="region of interest" description="Disordered" evidence="1">
    <location>
        <begin position="1"/>
        <end position="48"/>
    </location>
</feature>
<sequence>MAVQYSRRPPSSSFDSDSHDMNRAPGNYREREPPSDDDDDAASDMSEDLVEIPSEDIPDYFQERGGRLFHSHGASPYPLPVDAEEQQVSRARNALLRVPPVSRRAALAAADAGIAQRQNGLNTLLRRLIGDFSVGPVGEVLADALGEQRRVLDLGTGTGQWYVMHRGRERALFFIDCRINRVLDMARDFPRARFYGVDIGSLLVPAVVLSDRPPPVPIATRYPPHNVQFEMHDIKEAFRFDSASIDFVHARMISMAIRDYGALLPEIARVLRRGGLFVSSEWGRRPVMVDGSDLAVRAPQTSAFFTAVRETLRERRGIHTVAPGIPRLLEDSGCFVNIVPRRYYMPIGDWHTDLELRELGREYREMVELYARSMRAVLIEGRWAADADALIEGYIQETWRVRGMVSVYYTVHARRV</sequence>
<dbReference type="CDD" id="cd02440">
    <property type="entry name" value="AdoMet_MTases"/>
    <property type="match status" value="1"/>
</dbReference>
<dbReference type="PANTHER" id="PTHR43591:SF24">
    <property type="entry name" value="2-METHOXY-6-POLYPRENYL-1,4-BENZOQUINOL METHYLASE, MITOCHONDRIAL"/>
    <property type="match status" value="1"/>
</dbReference>
<dbReference type="OMA" id="CEKIGRT"/>
<feature type="compositionally biased region" description="Low complexity" evidence="1">
    <location>
        <begin position="1"/>
        <end position="15"/>
    </location>
</feature>
<accession>R7SZ85</accession>
<dbReference type="GO" id="GO:0008168">
    <property type="term" value="F:methyltransferase activity"/>
    <property type="evidence" value="ECO:0007669"/>
    <property type="project" value="UniProtKB-KW"/>
</dbReference>
<dbReference type="Pfam" id="PF13489">
    <property type="entry name" value="Methyltransf_23"/>
    <property type="match status" value="1"/>
</dbReference>
<feature type="compositionally biased region" description="Basic and acidic residues" evidence="1">
    <location>
        <begin position="16"/>
        <end position="34"/>
    </location>
</feature>
<keyword evidence="2" id="KW-0489">Methyltransferase</keyword>
<dbReference type="KEGG" id="dsq:DICSQDRAFT_105906"/>
<dbReference type="GeneID" id="18833616"/>
<dbReference type="PANTHER" id="PTHR43591">
    <property type="entry name" value="METHYLTRANSFERASE"/>
    <property type="match status" value="1"/>
</dbReference>
<organism evidence="2 3">
    <name type="scientific">Dichomitus squalens (strain LYAD-421)</name>
    <name type="common">Western red white-rot fungus</name>
    <dbReference type="NCBI Taxonomy" id="732165"/>
    <lineage>
        <taxon>Eukaryota</taxon>
        <taxon>Fungi</taxon>
        <taxon>Dikarya</taxon>
        <taxon>Basidiomycota</taxon>
        <taxon>Agaricomycotina</taxon>
        <taxon>Agaricomycetes</taxon>
        <taxon>Polyporales</taxon>
        <taxon>Polyporaceae</taxon>
        <taxon>Dichomitus</taxon>
    </lineage>
</organism>
<protein>
    <submittedName>
        <fullName evidence="2">S-adenosyl-L-methionine-dependent methyltransferase</fullName>
    </submittedName>
</protein>
<dbReference type="SUPFAM" id="SSF53335">
    <property type="entry name" value="S-adenosyl-L-methionine-dependent methyltransferases"/>
    <property type="match status" value="1"/>
</dbReference>
<dbReference type="Proteomes" id="UP000053319">
    <property type="component" value="Unassembled WGS sequence"/>
</dbReference>
<evidence type="ECO:0000256" key="1">
    <source>
        <dbReference type="SAM" id="MobiDB-lite"/>
    </source>
</evidence>
<dbReference type="EMBL" id="JH719410">
    <property type="protein sequence ID" value="EJF61401.1"/>
    <property type="molecule type" value="Genomic_DNA"/>
</dbReference>
<evidence type="ECO:0000313" key="2">
    <source>
        <dbReference type="EMBL" id="EJF61401.1"/>
    </source>
</evidence>
<dbReference type="Gene3D" id="3.40.50.150">
    <property type="entry name" value="Vaccinia Virus protein VP39"/>
    <property type="match status" value="1"/>
</dbReference>
<name>R7SZ85_DICSQ</name>
<dbReference type="AlphaFoldDB" id="R7SZ85"/>
<keyword evidence="2" id="KW-0808">Transferase</keyword>
<dbReference type="GO" id="GO:0032259">
    <property type="term" value="P:methylation"/>
    <property type="evidence" value="ECO:0007669"/>
    <property type="project" value="UniProtKB-KW"/>
</dbReference>
<proteinExistence type="predicted"/>
<dbReference type="OrthoDB" id="2013972at2759"/>
<dbReference type="HOGENOM" id="CLU_010595_5_1_1"/>
<feature type="compositionally biased region" description="Acidic residues" evidence="1">
    <location>
        <begin position="35"/>
        <end position="48"/>
    </location>
</feature>
<evidence type="ECO:0000313" key="3">
    <source>
        <dbReference type="Proteomes" id="UP000053319"/>
    </source>
</evidence>